<dbReference type="GO" id="GO:0009247">
    <property type="term" value="P:glycolipid biosynthetic process"/>
    <property type="evidence" value="ECO:0007669"/>
    <property type="project" value="TreeGrafter"/>
</dbReference>
<name>A0A257LSM2_UNCW3</name>
<dbReference type="InterPro" id="IPR001173">
    <property type="entry name" value="Glyco_trans_2-like"/>
</dbReference>
<accession>A0A257LSM2</accession>
<dbReference type="PANTHER" id="PTHR43398">
    <property type="entry name" value="DOLICHOL-PHOSPHATE MANNOSYLTRANSFERASE SUBUNIT 1"/>
    <property type="match status" value="1"/>
</dbReference>
<organism evidence="5 6">
    <name type="scientific">candidate division WOR-3 bacterium 4484_18</name>
    <dbReference type="NCBI Taxonomy" id="2020626"/>
    <lineage>
        <taxon>Bacteria</taxon>
        <taxon>Bacteria division WOR-3</taxon>
    </lineage>
</organism>
<sequence>MRTLVVTPTYNERKNIAKFLECLLKSDPNLYILVVDDNSPDGTGDYVKEVSNTTPRVHLIQRPRKLGLGSAYKVGFEYAVKNGYDVIIQMDADFSHNPNDIRRFINAIKEADVVLGSRYINGVRVINWPITRLLLSYFANLYARYMTGLPFVDLTSGFKCYRRKVLESLPWHHIKTTGYGFQIETLFWAYYKRFKIKEIPIVFTERSEGSSKMTKKIIWEAFWLVNKLLLYRVLRKVK</sequence>
<dbReference type="FunFam" id="3.90.550.10:FF:000122">
    <property type="entry name" value="Dolichol-phosphate mannosyltransferase subunit 1"/>
    <property type="match status" value="1"/>
</dbReference>
<reference evidence="6" key="1">
    <citation type="submission" date="2017-07" db="EMBL/GenBank/DDBJ databases">
        <title>Novel pathways for hydrocarbon cycling and metabolic interdependencies in hydrothermal sediment communities.</title>
        <authorList>
            <person name="Dombrowski N."/>
            <person name="Seitz K."/>
            <person name="Teske A."/>
            <person name="Baker B."/>
        </authorList>
    </citation>
    <scope>NUCLEOTIDE SEQUENCE [LARGE SCALE GENOMIC DNA]</scope>
</reference>
<dbReference type="InterPro" id="IPR029044">
    <property type="entry name" value="Nucleotide-diphossugar_trans"/>
</dbReference>
<dbReference type="AlphaFoldDB" id="A0A257LSM2"/>
<dbReference type="CDD" id="cd06442">
    <property type="entry name" value="DPM1_like"/>
    <property type="match status" value="1"/>
</dbReference>
<comment type="similarity">
    <text evidence="1">Belongs to the glycosyltransferase 2 family.</text>
</comment>
<proteinExistence type="inferred from homology"/>
<dbReference type="GO" id="GO:0016020">
    <property type="term" value="C:membrane"/>
    <property type="evidence" value="ECO:0007669"/>
    <property type="project" value="GOC"/>
</dbReference>
<dbReference type="InterPro" id="IPR039528">
    <property type="entry name" value="DPM1-like"/>
</dbReference>
<keyword evidence="2 5" id="KW-0328">Glycosyltransferase</keyword>
<dbReference type="Gene3D" id="3.90.550.10">
    <property type="entry name" value="Spore Coat Polysaccharide Biosynthesis Protein SpsA, Chain A"/>
    <property type="match status" value="1"/>
</dbReference>
<gene>
    <name evidence="5" type="ORF">CGW93_04350</name>
</gene>
<evidence type="ECO:0000256" key="1">
    <source>
        <dbReference type="ARBA" id="ARBA00006739"/>
    </source>
</evidence>
<evidence type="ECO:0000313" key="5">
    <source>
        <dbReference type="EMBL" id="OYV02675.1"/>
    </source>
</evidence>
<protein>
    <submittedName>
        <fullName evidence="5">Dolichyl-phosphate beta-D-mannosyltransferase</fullName>
    </submittedName>
</protein>
<evidence type="ECO:0000259" key="4">
    <source>
        <dbReference type="Pfam" id="PF00535"/>
    </source>
</evidence>
<dbReference type="Pfam" id="PF00535">
    <property type="entry name" value="Glycos_transf_2"/>
    <property type="match status" value="1"/>
</dbReference>
<evidence type="ECO:0000256" key="2">
    <source>
        <dbReference type="ARBA" id="ARBA00022676"/>
    </source>
</evidence>
<keyword evidence="3 5" id="KW-0808">Transferase</keyword>
<evidence type="ECO:0000313" key="6">
    <source>
        <dbReference type="Proteomes" id="UP000216312"/>
    </source>
</evidence>
<dbReference type="PANTHER" id="PTHR43398:SF1">
    <property type="entry name" value="DOLICHOL-PHOSPHATE MANNOSYLTRANSFERASE SUBUNIT 1"/>
    <property type="match status" value="1"/>
</dbReference>
<dbReference type="Proteomes" id="UP000216312">
    <property type="component" value="Unassembled WGS sequence"/>
</dbReference>
<feature type="domain" description="Glycosyltransferase 2-like" evidence="4">
    <location>
        <begin position="5"/>
        <end position="168"/>
    </location>
</feature>
<dbReference type="EMBL" id="NMUJ01000062">
    <property type="protein sequence ID" value="OYV02675.1"/>
    <property type="molecule type" value="Genomic_DNA"/>
</dbReference>
<dbReference type="SUPFAM" id="SSF53448">
    <property type="entry name" value="Nucleotide-diphospho-sugar transferases"/>
    <property type="match status" value="1"/>
</dbReference>
<comment type="caution">
    <text evidence="5">The sequence shown here is derived from an EMBL/GenBank/DDBJ whole genome shotgun (WGS) entry which is preliminary data.</text>
</comment>
<evidence type="ECO:0000256" key="3">
    <source>
        <dbReference type="ARBA" id="ARBA00022679"/>
    </source>
</evidence>
<dbReference type="GO" id="GO:0004582">
    <property type="term" value="F:dolichyl-phosphate beta-D-mannosyltransferase activity"/>
    <property type="evidence" value="ECO:0007669"/>
    <property type="project" value="InterPro"/>
</dbReference>